<protein>
    <recommendedName>
        <fullName evidence="4">Polysaccharide biosynthesis protein GumN</fullName>
    </recommendedName>
</protein>
<dbReference type="AlphaFoldDB" id="A0A7W9B5U0"/>
<evidence type="ECO:0000256" key="1">
    <source>
        <dbReference type="SAM" id="SignalP"/>
    </source>
</evidence>
<dbReference type="Pfam" id="PF01963">
    <property type="entry name" value="TraB_PrgY_gumN"/>
    <property type="match status" value="1"/>
</dbReference>
<dbReference type="CDD" id="cd14789">
    <property type="entry name" value="Tiki"/>
    <property type="match status" value="1"/>
</dbReference>
<evidence type="ECO:0000313" key="2">
    <source>
        <dbReference type="EMBL" id="MBB5706811.1"/>
    </source>
</evidence>
<dbReference type="PANTHER" id="PTHR40590">
    <property type="entry name" value="CYTOPLASMIC PROTEIN-RELATED"/>
    <property type="match status" value="1"/>
</dbReference>
<dbReference type="RefSeq" id="WP_184098053.1">
    <property type="nucleotide sequence ID" value="NZ_JACIJH010000006.1"/>
</dbReference>
<keyword evidence="1" id="KW-0732">Signal</keyword>
<dbReference type="InterPro" id="IPR002816">
    <property type="entry name" value="TraB/PrgY/GumN_fam"/>
</dbReference>
<dbReference type="EMBL" id="JACIJH010000006">
    <property type="protein sequence ID" value="MBB5706811.1"/>
    <property type="molecule type" value="Genomic_DNA"/>
</dbReference>
<dbReference type="Proteomes" id="UP000537161">
    <property type="component" value="Unassembled WGS sequence"/>
</dbReference>
<accession>A0A7W9B5U0</accession>
<keyword evidence="3" id="KW-1185">Reference proteome</keyword>
<feature type="chain" id="PRO_5031540357" description="Polysaccharide biosynthesis protein GumN" evidence="1">
    <location>
        <begin position="19"/>
        <end position="323"/>
    </location>
</feature>
<evidence type="ECO:0008006" key="4">
    <source>
        <dbReference type="Google" id="ProtNLM"/>
    </source>
</evidence>
<proteinExistence type="predicted"/>
<feature type="signal peptide" evidence="1">
    <location>
        <begin position="1"/>
        <end position="18"/>
    </location>
</feature>
<comment type="caution">
    <text evidence="2">The sequence shown here is derived from an EMBL/GenBank/DDBJ whole genome shotgun (WGS) entry which is preliminary data.</text>
</comment>
<reference evidence="2 3" key="1">
    <citation type="submission" date="2020-08" db="EMBL/GenBank/DDBJ databases">
        <title>Genomic Encyclopedia of Type Strains, Phase IV (KMG-IV): sequencing the most valuable type-strain genomes for metagenomic binning, comparative biology and taxonomic classification.</title>
        <authorList>
            <person name="Goeker M."/>
        </authorList>
    </citation>
    <scope>NUCLEOTIDE SEQUENCE [LARGE SCALE GENOMIC DNA]</scope>
    <source>
        <strain evidence="2 3">DSM 27163</strain>
    </source>
</reference>
<sequence>MKKMLRTLIITCAVIPFAQCTVLPGYNSAAAAEPAAQTAPVAPPAPAPAVVATVDADPALWMMKDDDTTIYLFGSVHVLKPGLSWFDEAVKDAFDKSDELMLEIVLPEDQAAMAKAMLPLAIDQSGKTLSSKLAPDDLKAYQAAMAKLDLPAAQFDMFEPWFAAMTLSVAPLIKFGYDPEQGAEKQLTNAAKAEGKPISGLETIDQQIGYFDTLPEFSQIAFLNAVVKDIDTLGSTLDTLVDQWSKGDPDALAQTMNESLESTPDLAKRLLFDRNANWADQLKARMDEPGTVFVAVGAGHLAGAHSVQDYLKERGLTVTRVAY</sequence>
<dbReference type="PANTHER" id="PTHR40590:SF1">
    <property type="entry name" value="CYTOPLASMIC PROTEIN"/>
    <property type="match status" value="1"/>
</dbReference>
<dbReference type="InterPro" id="IPR047111">
    <property type="entry name" value="YbaP-like"/>
</dbReference>
<gene>
    <name evidence="2" type="ORF">FHR21_002170</name>
</gene>
<name>A0A7W9B5U0_9SPHN</name>
<organism evidence="2 3">
    <name type="scientific">Sphingopyxis panaciterrulae</name>
    <dbReference type="NCBI Taxonomy" id="462372"/>
    <lineage>
        <taxon>Bacteria</taxon>
        <taxon>Pseudomonadati</taxon>
        <taxon>Pseudomonadota</taxon>
        <taxon>Alphaproteobacteria</taxon>
        <taxon>Sphingomonadales</taxon>
        <taxon>Sphingomonadaceae</taxon>
        <taxon>Sphingopyxis</taxon>
    </lineage>
</organism>
<evidence type="ECO:0000313" key="3">
    <source>
        <dbReference type="Proteomes" id="UP000537161"/>
    </source>
</evidence>